<evidence type="ECO:0000256" key="2">
    <source>
        <dbReference type="ARBA" id="ARBA00022837"/>
    </source>
</evidence>
<feature type="chain" id="PRO_5032857364" description="Probable pectate lyase C" evidence="3">
    <location>
        <begin position="27"/>
        <end position="460"/>
    </location>
</feature>
<dbReference type="AlphaFoldDB" id="A0A812QNX5"/>
<dbReference type="InterPro" id="IPR011050">
    <property type="entry name" value="Pectin_lyase_fold/virulence"/>
</dbReference>
<name>A0A812QNX5_9DINO</name>
<dbReference type="PANTHER" id="PTHR11319:SF35">
    <property type="entry name" value="OUTER MEMBRANE PROTEIN PMPC-RELATED"/>
    <property type="match status" value="1"/>
</dbReference>
<dbReference type="PROSITE" id="PS00018">
    <property type="entry name" value="EF_HAND_1"/>
    <property type="match status" value="2"/>
</dbReference>
<reference evidence="4" key="1">
    <citation type="submission" date="2021-02" db="EMBL/GenBank/DDBJ databases">
        <authorList>
            <person name="Dougan E. K."/>
            <person name="Rhodes N."/>
            <person name="Thang M."/>
            <person name="Chan C."/>
        </authorList>
    </citation>
    <scope>NUCLEOTIDE SEQUENCE</scope>
</reference>
<feature type="signal peptide" evidence="3">
    <location>
        <begin position="1"/>
        <end position="26"/>
    </location>
</feature>
<dbReference type="Gene3D" id="2.160.20.10">
    <property type="entry name" value="Single-stranded right-handed beta-helix, Pectin lyase-like"/>
    <property type="match status" value="1"/>
</dbReference>
<keyword evidence="3" id="KW-0732">Signal</keyword>
<dbReference type="InterPro" id="IPR012334">
    <property type="entry name" value="Pectin_lyas_fold"/>
</dbReference>
<evidence type="ECO:0000256" key="3">
    <source>
        <dbReference type="SAM" id="SignalP"/>
    </source>
</evidence>
<organism evidence="4 5">
    <name type="scientific">Symbiodinium necroappetens</name>
    <dbReference type="NCBI Taxonomy" id="1628268"/>
    <lineage>
        <taxon>Eukaryota</taxon>
        <taxon>Sar</taxon>
        <taxon>Alveolata</taxon>
        <taxon>Dinophyceae</taxon>
        <taxon>Suessiales</taxon>
        <taxon>Symbiodiniaceae</taxon>
        <taxon>Symbiodinium</taxon>
    </lineage>
</organism>
<dbReference type="NCBIfam" id="NF041518">
    <property type="entry name" value="choice_anch_Q"/>
    <property type="match status" value="1"/>
</dbReference>
<gene>
    <name evidence="4" type="ORF">SNEC2469_LOCUS10825</name>
</gene>
<evidence type="ECO:0000256" key="1">
    <source>
        <dbReference type="ARBA" id="ARBA00016512"/>
    </source>
</evidence>
<dbReference type="InterPro" id="IPR011992">
    <property type="entry name" value="EF-hand-dom_pair"/>
</dbReference>
<keyword evidence="5" id="KW-1185">Reference proteome</keyword>
<proteinExistence type="predicted"/>
<dbReference type="PANTHER" id="PTHR11319">
    <property type="entry name" value="G PROTEIN-COUPLED RECEPTOR-RELATED"/>
    <property type="match status" value="1"/>
</dbReference>
<dbReference type="InterPro" id="IPR059226">
    <property type="entry name" value="Choice_anch_Q_dom"/>
</dbReference>
<evidence type="ECO:0000313" key="5">
    <source>
        <dbReference type="Proteomes" id="UP000601435"/>
    </source>
</evidence>
<dbReference type="OrthoDB" id="186625at2759"/>
<dbReference type="InterPro" id="IPR018247">
    <property type="entry name" value="EF_Hand_1_Ca_BS"/>
</dbReference>
<dbReference type="SUPFAM" id="SSF47473">
    <property type="entry name" value="EF-hand"/>
    <property type="match status" value="1"/>
</dbReference>
<evidence type="ECO:0000313" key="4">
    <source>
        <dbReference type="EMBL" id="CAE7396588.1"/>
    </source>
</evidence>
<comment type="caution">
    <text evidence="4">The sequence shown here is derived from an EMBL/GenBank/DDBJ whole genome shotgun (WGS) entry which is preliminary data.</text>
</comment>
<accession>A0A812QNX5</accession>
<dbReference type="InterPro" id="IPR006626">
    <property type="entry name" value="PbH1"/>
</dbReference>
<keyword evidence="2" id="KW-0106">Calcium</keyword>
<protein>
    <recommendedName>
        <fullName evidence="1">Probable pectate lyase C</fullName>
    </recommendedName>
</protein>
<dbReference type="SUPFAM" id="SSF51126">
    <property type="entry name" value="Pectin lyase-like"/>
    <property type="match status" value="1"/>
</dbReference>
<sequence length="460" mass="46512">METGDIHVAFFVLIAAVAGLVCEAGAATISVPGDFSTIQDAINAANDGDEIVIGPGTYTGDLQVPAKSITLRSSDPNDPGIVASTVIESNLAVAIRVLSTGMAPVVIEGLTITGGDAATGGGINVSSSTVFVRRCVLTENNAIDGGAIGVLLNSSVVCEACIIQDNTASEDGGALSCDGGSKVVFVDCTVTCNFAGDDGGAIQSSGEVEFRETMIMENSAGGDGGGIFNNGDLLLLNVVLAKNTADGFGGGMFSFSPGPPPNTDDVRIVNSTIAGNSALFDAGGAGVDASFMPLISNTLSWGNSPNGLIVGFSGADVSHCLVQPDGPFGPGNFSLDPLFVDPAACDFRLQPDSPAIDAGLNSLINSIDTVLTDIDGNPRFVDGDPMRGEDAIVDIGAYEFQNAIVCAGDCDANGTVDFNDLVAMLFEFGVSDDGRCDADGSGAVDFNDLVAALFAFGPCP</sequence>
<dbReference type="Proteomes" id="UP000601435">
    <property type="component" value="Unassembled WGS sequence"/>
</dbReference>
<dbReference type="EMBL" id="CAJNJA010017211">
    <property type="protein sequence ID" value="CAE7396588.1"/>
    <property type="molecule type" value="Genomic_DNA"/>
</dbReference>
<dbReference type="SMART" id="SM00710">
    <property type="entry name" value="PbH1"/>
    <property type="match status" value="6"/>
</dbReference>